<protein>
    <recommendedName>
        <fullName evidence="2 9">Cell division ATP-binding protein FtsE</fullName>
    </recommendedName>
</protein>
<dbReference type="SMART" id="SM00382">
    <property type="entry name" value="AAA"/>
    <property type="match status" value="1"/>
</dbReference>
<feature type="domain" description="ABC transporter" evidence="10">
    <location>
        <begin position="2"/>
        <end position="228"/>
    </location>
</feature>
<comment type="subunit">
    <text evidence="9">Homodimer. Forms a membrane-associated complex with FtsX.</text>
</comment>
<dbReference type="Gene3D" id="3.40.50.300">
    <property type="entry name" value="P-loop containing nucleotide triphosphate hydrolases"/>
    <property type="match status" value="1"/>
</dbReference>
<evidence type="ECO:0000259" key="10">
    <source>
        <dbReference type="PROSITE" id="PS50893"/>
    </source>
</evidence>
<evidence type="ECO:0000256" key="4">
    <source>
        <dbReference type="ARBA" id="ARBA00022618"/>
    </source>
</evidence>
<comment type="similarity">
    <text evidence="1 9">Belongs to the ABC transporter superfamily.</text>
</comment>
<evidence type="ECO:0000256" key="7">
    <source>
        <dbReference type="ARBA" id="ARBA00023136"/>
    </source>
</evidence>
<proteinExistence type="inferred from homology"/>
<dbReference type="NCBIfam" id="TIGR02673">
    <property type="entry name" value="FtsE"/>
    <property type="match status" value="1"/>
</dbReference>
<accession>A0A919RXV0</accession>
<dbReference type="InterPro" id="IPR003593">
    <property type="entry name" value="AAA+_ATPase"/>
</dbReference>
<evidence type="ECO:0000256" key="3">
    <source>
        <dbReference type="ARBA" id="ARBA00022475"/>
    </source>
</evidence>
<dbReference type="InterPro" id="IPR003439">
    <property type="entry name" value="ABC_transporter-like_ATP-bd"/>
</dbReference>
<evidence type="ECO:0000256" key="9">
    <source>
        <dbReference type="RuleBase" id="RU365094"/>
    </source>
</evidence>
<evidence type="ECO:0000256" key="5">
    <source>
        <dbReference type="ARBA" id="ARBA00022741"/>
    </source>
</evidence>
<dbReference type="PROSITE" id="PS00211">
    <property type="entry name" value="ABC_TRANSPORTER_1"/>
    <property type="match status" value="1"/>
</dbReference>
<dbReference type="RefSeq" id="WP_212903007.1">
    <property type="nucleotide sequence ID" value="NZ_BOPZ01000005.1"/>
</dbReference>
<evidence type="ECO:0000256" key="1">
    <source>
        <dbReference type="ARBA" id="ARBA00005417"/>
    </source>
</evidence>
<dbReference type="GO" id="GO:0005886">
    <property type="term" value="C:plasma membrane"/>
    <property type="evidence" value="ECO:0007669"/>
    <property type="project" value="UniProtKB-SubCell"/>
</dbReference>
<dbReference type="GO" id="GO:0051301">
    <property type="term" value="P:cell division"/>
    <property type="evidence" value="ECO:0007669"/>
    <property type="project" value="UniProtKB-UniRule"/>
</dbReference>
<dbReference type="PANTHER" id="PTHR24220:SF470">
    <property type="entry name" value="CELL DIVISION ATP-BINDING PROTEIN FTSE"/>
    <property type="match status" value="1"/>
</dbReference>
<evidence type="ECO:0000313" key="12">
    <source>
        <dbReference type="Proteomes" id="UP000679179"/>
    </source>
</evidence>
<keyword evidence="12" id="KW-1185">Reference proteome</keyword>
<evidence type="ECO:0000256" key="6">
    <source>
        <dbReference type="ARBA" id="ARBA00022840"/>
    </source>
</evidence>
<dbReference type="FunFam" id="3.40.50.300:FF:000056">
    <property type="entry name" value="Cell division ATP-binding protein FtsE"/>
    <property type="match status" value="1"/>
</dbReference>
<comment type="function">
    <text evidence="9">Part of the ABC transporter FtsEX involved in cellular division.</text>
</comment>
<dbReference type="InterPro" id="IPR027417">
    <property type="entry name" value="P-loop_NTPase"/>
</dbReference>
<dbReference type="GO" id="GO:0005524">
    <property type="term" value="F:ATP binding"/>
    <property type="evidence" value="ECO:0007669"/>
    <property type="project" value="UniProtKB-UniRule"/>
</dbReference>
<reference evidence="11" key="1">
    <citation type="submission" date="2021-03" db="EMBL/GenBank/DDBJ databases">
        <title>Taxonomic study of Clostridium polyendosporum from meadow-gley soil under rice.</title>
        <authorList>
            <person name="Kobayashi H."/>
            <person name="Tanizawa Y."/>
            <person name="Yagura M."/>
        </authorList>
    </citation>
    <scope>NUCLEOTIDE SEQUENCE</scope>
    <source>
        <strain evidence="11">JCM 30710</strain>
    </source>
</reference>
<comment type="subcellular location">
    <subcellularLocation>
        <location evidence="9">Cell membrane</location>
        <topology evidence="9">Peripheral membrane protein</topology>
        <orientation evidence="9">Cytoplasmic side</orientation>
    </subcellularLocation>
</comment>
<dbReference type="InterPro" id="IPR015854">
    <property type="entry name" value="ABC_transpr_LolD-like"/>
</dbReference>
<keyword evidence="3 9" id="KW-1003">Cell membrane</keyword>
<comment type="caution">
    <text evidence="11">The sequence shown here is derived from an EMBL/GenBank/DDBJ whole genome shotgun (WGS) entry which is preliminary data.</text>
</comment>
<keyword evidence="7 9" id="KW-0472">Membrane</keyword>
<dbReference type="Proteomes" id="UP000679179">
    <property type="component" value="Unassembled WGS sequence"/>
</dbReference>
<dbReference type="InterPro" id="IPR017871">
    <property type="entry name" value="ABC_transporter-like_CS"/>
</dbReference>
<dbReference type="Pfam" id="PF00005">
    <property type="entry name" value="ABC_tran"/>
    <property type="match status" value="1"/>
</dbReference>
<evidence type="ECO:0000313" key="11">
    <source>
        <dbReference type="EMBL" id="GIM28269.1"/>
    </source>
</evidence>
<evidence type="ECO:0000256" key="8">
    <source>
        <dbReference type="ARBA" id="ARBA00023306"/>
    </source>
</evidence>
<gene>
    <name evidence="9 11" type="primary">ftsE</name>
    <name evidence="11" type="ORF">CPJCM30710_09350</name>
</gene>
<keyword evidence="4 9" id="KW-0132">Cell division</keyword>
<evidence type="ECO:0000256" key="2">
    <source>
        <dbReference type="ARBA" id="ARBA00020019"/>
    </source>
</evidence>
<dbReference type="SUPFAM" id="SSF52540">
    <property type="entry name" value="P-loop containing nucleoside triphosphate hydrolases"/>
    <property type="match status" value="1"/>
</dbReference>
<name>A0A919RXV0_9CLOT</name>
<keyword evidence="8 9" id="KW-0131">Cell cycle</keyword>
<dbReference type="EMBL" id="BOPZ01000005">
    <property type="protein sequence ID" value="GIM28269.1"/>
    <property type="molecule type" value="Genomic_DNA"/>
</dbReference>
<dbReference type="GO" id="GO:0016887">
    <property type="term" value="F:ATP hydrolysis activity"/>
    <property type="evidence" value="ECO:0007669"/>
    <property type="project" value="InterPro"/>
</dbReference>
<keyword evidence="6 9" id="KW-0067">ATP-binding</keyword>
<dbReference type="AlphaFoldDB" id="A0A919RXV0"/>
<sequence length="228" mass="25515">MIEFKNVSKVYKSDVQALSDVNVQIKQGEFVFLVGPSGAGKSTFIKMLLKEVEPSSGQILMESTDLSAIKRKQIPFYRRKIGMVFQDFRLIPTLNIYENVAFAMRVVGAPPKEIRKRVPLVLALVGLSDKYKMFPNQLSGGEQQRVSIARAIVNNPQVLIADEPTGNLDPETAKDIMGIIDDINKAGTTVVMATHAKEIVNEMEKRVIAIEKGTIVRDEKRGRYIYED</sequence>
<keyword evidence="5 9" id="KW-0547">Nucleotide-binding</keyword>
<dbReference type="InterPro" id="IPR005286">
    <property type="entry name" value="Cell_div_FtsE"/>
</dbReference>
<dbReference type="PANTHER" id="PTHR24220">
    <property type="entry name" value="IMPORT ATP-BINDING PROTEIN"/>
    <property type="match status" value="1"/>
</dbReference>
<dbReference type="GO" id="GO:0022857">
    <property type="term" value="F:transmembrane transporter activity"/>
    <property type="evidence" value="ECO:0007669"/>
    <property type="project" value="TreeGrafter"/>
</dbReference>
<dbReference type="PROSITE" id="PS50893">
    <property type="entry name" value="ABC_TRANSPORTER_2"/>
    <property type="match status" value="1"/>
</dbReference>
<organism evidence="11 12">
    <name type="scientific">Clostridium polyendosporum</name>
    <dbReference type="NCBI Taxonomy" id="69208"/>
    <lineage>
        <taxon>Bacteria</taxon>
        <taxon>Bacillati</taxon>
        <taxon>Bacillota</taxon>
        <taxon>Clostridia</taxon>
        <taxon>Eubacteriales</taxon>
        <taxon>Clostridiaceae</taxon>
        <taxon>Clostridium</taxon>
    </lineage>
</organism>